<keyword evidence="2" id="KW-1185">Reference proteome</keyword>
<reference evidence="1" key="1">
    <citation type="submission" date="2022-03" db="EMBL/GenBank/DDBJ databases">
        <authorList>
            <person name="Martin H S."/>
        </authorList>
    </citation>
    <scope>NUCLEOTIDE SEQUENCE</scope>
</reference>
<evidence type="ECO:0000313" key="1">
    <source>
        <dbReference type="EMBL" id="CAH2056602.1"/>
    </source>
</evidence>
<dbReference type="Proteomes" id="UP000837857">
    <property type="component" value="Chromosome 23"/>
</dbReference>
<dbReference type="EMBL" id="OW152835">
    <property type="protein sequence ID" value="CAH2056602.1"/>
    <property type="molecule type" value="Genomic_DNA"/>
</dbReference>
<gene>
    <name evidence="1" type="ORF">IPOD504_LOCUS9782</name>
</gene>
<feature type="non-terminal residue" evidence="1">
    <location>
        <position position="91"/>
    </location>
</feature>
<evidence type="ECO:0000313" key="2">
    <source>
        <dbReference type="Proteomes" id="UP000837857"/>
    </source>
</evidence>
<proteinExistence type="predicted"/>
<protein>
    <submittedName>
        <fullName evidence="1">Uncharacterized protein</fullName>
    </submittedName>
</protein>
<sequence length="91" mass="10041">MCACHANLFQSSNHSVDTVSGIKDPVPAKCRATQVHGKLYTFILFKSSAKEPEAVVMKLAERARQEPGDIQRLHRHLPSGGMAVKCWPVLN</sequence>
<organism evidence="1 2">
    <name type="scientific">Iphiclides podalirius</name>
    <name type="common">scarce swallowtail</name>
    <dbReference type="NCBI Taxonomy" id="110791"/>
    <lineage>
        <taxon>Eukaryota</taxon>
        <taxon>Metazoa</taxon>
        <taxon>Ecdysozoa</taxon>
        <taxon>Arthropoda</taxon>
        <taxon>Hexapoda</taxon>
        <taxon>Insecta</taxon>
        <taxon>Pterygota</taxon>
        <taxon>Neoptera</taxon>
        <taxon>Endopterygota</taxon>
        <taxon>Lepidoptera</taxon>
        <taxon>Glossata</taxon>
        <taxon>Ditrysia</taxon>
        <taxon>Papilionoidea</taxon>
        <taxon>Papilionidae</taxon>
        <taxon>Papilioninae</taxon>
        <taxon>Iphiclides</taxon>
    </lineage>
</organism>
<accession>A0ABN8IKG6</accession>
<name>A0ABN8IKG6_9NEOP</name>